<keyword evidence="2" id="KW-1185">Reference proteome</keyword>
<proteinExistence type="predicted"/>
<accession>A0A4C1WBR6</accession>
<protein>
    <submittedName>
        <fullName evidence="1">Uncharacterized protein</fullName>
    </submittedName>
</protein>
<dbReference type="AlphaFoldDB" id="A0A4C1WBR6"/>
<reference evidence="1 2" key="1">
    <citation type="journal article" date="2019" name="Commun. Biol.">
        <title>The bagworm genome reveals a unique fibroin gene that provides high tensile strength.</title>
        <authorList>
            <person name="Kono N."/>
            <person name="Nakamura H."/>
            <person name="Ohtoshi R."/>
            <person name="Tomita M."/>
            <person name="Numata K."/>
            <person name="Arakawa K."/>
        </authorList>
    </citation>
    <scope>NUCLEOTIDE SEQUENCE [LARGE SCALE GENOMIC DNA]</scope>
</reference>
<dbReference type="Proteomes" id="UP000299102">
    <property type="component" value="Unassembled WGS sequence"/>
</dbReference>
<evidence type="ECO:0000313" key="1">
    <source>
        <dbReference type="EMBL" id="GBP47587.1"/>
    </source>
</evidence>
<organism evidence="1 2">
    <name type="scientific">Eumeta variegata</name>
    <name type="common">Bagworm moth</name>
    <name type="synonym">Eumeta japonica</name>
    <dbReference type="NCBI Taxonomy" id="151549"/>
    <lineage>
        <taxon>Eukaryota</taxon>
        <taxon>Metazoa</taxon>
        <taxon>Ecdysozoa</taxon>
        <taxon>Arthropoda</taxon>
        <taxon>Hexapoda</taxon>
        <taxon>Insecta</taxon>
        <taxon>Pterygota</taxon>
        <taxon>Neoptera</taxon>
        <taxon>Endopterygota</taxon>
        <taxon>Lepidoptera</taxon>
        <taxon>Glossata</taxon>
        <taxon>Ditrysia</taxon>
        <taxon>Tineoidea</taxon>
        <taxon>Psychidae</taxon>
        <taxon>Oiketicinae</taxon>
        <taxon>Eumeta</taxon>
    </lineage>
</organism>
<dbReference type="EMBL" id="BGZK01000504">
    <property type="protein sequence ID" value="GBP47587.1"/>
    <property type="molecule type" value="Genomic_DNA"/>
</dbReference>
<evidence type="ECO:0000313" key="2">
    <source>
        <dbReference type="Proteomes" id="UP000299102"/>
    </source>
</evidence>
<sequence>MIKEIFVTLTCRACPQSEMQSRAITSRILYDSSGWSPSPRNGEQTRIVLITLGCYGISDVWITVPTPRDNGPSDKQVSEDNSSWRRCDVKAAKVIRQARIAAGFIVKTSLQDISLAPYT</sequence>
<name>A0A4C1WBR6_EUMVA</name>
<gene>
    <name evidence="1" type="ORF">EVAR_40143_1</name>
</gene>
<comment type="caution">
    <text evidence="1">The sequence shown here is derived from an EMBL/GenBank/DDBJ whole genome shotgun (WGS) entry which is preliminary data.</text>
</comment>